<dbReference type="PANTHER" id="PTHR11079">
    <property type="entry name" value="CYTOSINE DEAMINASE FAMILY MEMBER"/>
    <property type="match status" value="1"/>
</dbReference>
<dbReference type="AlphaFoldDB" id="A0A7W9VVX1"/>
<dbReference type="InterPro" id="IPR002125">
    <property type="entry name" value="CMP_dCMP_dom"/>
</dbReference>
<dbReference type="InterPro" id="IPR016193">
    <property type="entry name" value="Cytidine_deaminase-like"/>
</dbReference>
<dbReference type="GO" id="GO:0003824">
    <property type="term" value="F:catalytic activity"/>
    <property type="evidence" value="ECO:0007669"/>
    <property type="project" value="InterPro"/>
</dbReference>
<dbReference type="CDD" id="cd01285">
    <property type="entry name" value="nucleoside_deaminase"/>
    <property type="match status" value="1"/>
</dbReference>
<feature type="domain" description="CMP/dCMP-type deaminase" evidence="1">
    <location>
        <begin position="16"/>
        <end position="125"/>
    </location>
</feature>
<sequence length="170" mass="18639">MMRLVISERGRTMISDVDRKHLRRCVELAAEALSSGDEPFGSLLVSRDGVVLFEDHNHVAGGDHTQHPEFAIARWAAENMTPDERAAATVYTSGEHCPMCAAAHGWVGLGRIVYACSSKQLTTWLTELNVPASRVRPLPIGEVITGTAVDGPVEEFADDVHSLHVRFHRS</sequence>
<comment type="caution">
    <text evidence="2">The sequence shown here is derived from an EMBL/GenBank/DDBJ whole genome shotgun (WGS) entry which is preliminary data.</text>
</comment>
<evidence type="ECO:0000313" key="3">
    <source>
        <dbReference type="Proteomes" id="UP000533306"/>
    </source>
</evidence>
<dbReference type="EMBL" id="JACHEU010000001">
    <property type="protein sequence ID" value="MBB6012527.1"/>
    <property type="molecule type" value="Genomic_DNA"/>
</dbReference>
<dbReference type="Pfam" id="PF00383">
    <property type="entry name" value="dCMP_cyt_deam_1"/>
    <property type="match status" value="1"/>
</dbReference>
<name>A0A7W9VVX1_9HYPH</name>
<gene>
    <name evidence="2" type="ORF">HNR59_001872</name>
</gene>
<dbReference type="Gene3D" id="3.40.140.10">
    <property type="entry name" value="Cytidine Deaminase, domain 2"/>
    <property type="match status" value="1"/>
</dbReference>
<proteinExistence type="predicted"/>
<accession>A0A7W9VVX1</accession>
<reference evidence="2 3" key="1">
    <citation type="submission" date="2020-08" db="EMBL/GenBank/DDBJ databases">
        <title>Genomic Encyclopedia of Type Strains, Phase IV (KMG-IV): sequencing the most valuable type-strain genomes for metagenomic binning, comparative biology and taxonomic classification.</title>
        <authorList>
            <person name="Goeker M."/>
        </authorList>
    </citation>
    <scope>NUCLEOTIDE SEQUENCE [LARGE SCALE GENOMIC DNA]</scope>
    <source>
        <strain evidence="2 3">DSM 11099</strain>
    </source>
</reference>
<protein>
    <submittedName>
        <fullName evidence="2">tRNA(Arg) A34 adenosine deaminase TadA</fullName>
    </submittedName>
</protein>
<evidence type="ECO:0000259" key="1">
    <source>
        <dbReference type="PROSITE" id="PS51747"/>
    </source>
</evidence>
<organism evidence="2 3">
    <name type="scientific">Aquamicrobium lusatiense</name>
    <dbReference type="NCBI Taxonomy" id="89772"/>
    <lineage>
        <taxon>Bacteria</taxon>
        <taxon>Pseudomonadati</taxon>
        <taxon>Pseudomonadota</taxon>
        <taxon>Alphaproteobacteria</taxon>
        <taxon>Hyphomicrobiales</taxon>
        <taxon>Phyllobacteriaceae</taxon>
        <taxon>Aquamicrobium</taxon>
    </lineage>
</organism>
<evidence type="ECO:0000313" key="2">
    <source>
        <dbReference type="EMBL" id="MBB6012527.1"/>
    </source>
</evidence>
<dbReference type="SUPFAM" id="SSF53927">
    <property type="entry name" value="Cytidine deaminase-like"/>
    <property type="match status" value="1"/>
</dbReference>
<keyword evidence="3" id="KW-1185">Reference proteome</keyword>
<dbReference type="PROSITE" id="PS51747">
    <property type="entry name" value="CYT_DCMP_DEAMINASES_2"/>
    <property type="match status" value="1"/>
</dbReference>
<dbReference type="PANTHER" id="PTHR11079:SF179">
    <property type="entry name" value="TRNA(ADENINE(34)) DEAMINASE, CHLOROPLASTIC"/>
    <property type="match status" value="1"/>
</dbReference>
<dbReference type="Proteomes" id="UP000533306">
    <property type="component" value="Unassembled WGS sequence"/>
</dbReference>